<dbReference type="Gramene" id="TraesSYM2A03G00616240.1">
    <property type="protein sequence ID" value="TraesSYM2A03G00616240.1.CDS1"/>
    <property type="gene ID" value="TraesSYM2A03G00616240"/>
</dbReference>
<dbReference type="Gramene" id="TraesCS2A02G099000.1">
    <property type="protein sequence ID" value="TraesCS2A02G099000.1.cds1"/>
    <property type="gene ID" value="TraesCS2A02G099000"/>
</dbReference>
<proteinExistence type="predicted"/>
<dbReference type="EnsemblPlants" id="TraesCS2A02G099000.1">
    <property type="protein sequence ID" value="TraesCS2A02G099000.1.cds1"/>
    <property type="gene ID" value="TraesCS2A02G099000"/>
</dbReference>
<dbReference type="Gramene" id="TraesWEE_scaffold_046906_01G000200.1">
    <property type="protein sequence ID" value="TraesWEE_scaffold_046906_01G000200.1"/>
    <property type="gene ID" value="TraesWEE_scaffold_046906_01G000200"/>
</dbReference>
<dbReference type="Gramene" id="TraesJAG2A03G00608580.1">
    <property type="protein sequence ID" value="TraesJAG2A03G00608580.1.CDS1"/>
    <property type="gene ID" value="TraesJAG2A03G00608580"/>
</dbReference>
<evidence type="ECO:0000313" key="2">
    <source>
        <dbReference type="Proteomes" id="UP000019116"/>
    </source>
</evidence>
<keyword evidence="2" id="KW-1185">Reference proteome</keyword>
<name>A0A3B6ARJ2_WHEAT</name>
<sequence>MAPRPIPAWMHGRCCRCFVCGHRAAECRDPFRCFRCLENSHCARGCRNPWRPLSSLSCLAVQPILSIVHRHATASCESPMKSTLPSKAFHHRSWASVVSATDGSATQPDVQSTLADQIAQLQGWMTRVESFLERAEAALDKLSLGPAMLSISLMSCPPGVAGVATTEEGSQELYGCFSPRVGDNASSLSTLSPVLPTIEGEPSAVLESLVLQIMPDLQELCLSPVLPLSVERLEVDSLVTLCEGHVSPLSHEQVEVPEAIVSVVSMDDVVVSVVSVVDDVEAVGMLAPDPLESSQSLAFVDGGGSDVPVTNSHVTVGHVMSVRDKVNEILFELEIHGLLKRLEAASPRSGKVIVEEALRNQRKKSGATGKASTTA</sequence>
<dbReference type="Gramene" id="TraesCAD_scaffold_024953_01G000200.1">
    <property type="protein sequence ID" value="TraesCAD_scaffold_024953_01G000200.1"/>
    <property type="gene ID" value="TraesCAD_scaffold_024953_01G000200"/>
</dbReference>
<dbReference type="Gramene" id="TraesMAC2A03G00608420.1">
    <property type="protein sequence ID" value="TraesMAC2A03G00608420.1.CDS1"/>
    <property type="gene ID" value="TraesMAC2A03G00608420"/>
</dbReference>
<evidence type="ECO:0008006" key="3">
    <source>
        <dbReference type="Google" id="ProtNLM"/>
    </source>
</evidence>
<dbReference type="AlphaFoldDB" id="A0A3B6ARJ2"/>
<organism evidence="1">
    <name type="scientific">Triticum aestivum</name>
    <name type="common">Wheat</name>
    <dbReference type="NCBI Taxonomy" id="4565"/>
    <lineage>
        <taxon>Eukaryota</taxon>
        <taxon>Viridiplantae</taxon>
        <taxon>Streptophyta</taxon>
        <taxon>Embryophyta</taxon>
        <taxon>Tracheophyta</taxon>
        <taxon>Spermatophyta</taxon>
        <taxon>Magnoliopsida</taxon>
        <taxon>Liliopsida</taxon>
        <taxon>Poales</taxon>
        <taxon>Poaceae</taxon>
        <taxon>BOP clade</taxon>
        <taxon>Pooideae</taxon>
        <taxon>Triticodae</taxon>
        <taxon>Triticeae</taxon>
        <taxon>Triticinae</taxon>
        <taxon>Triticum</taxon>
    </lineage>
</organism>
<protein>
    <recommendedName>
        <fullName evidence="3">CCHC-type domain-containing protein</fullName>
    </recommendedName>
</protein>
<dbReference type="Gramene" id="TraesARI2A03G00616630.1">
    <property type="protein sequence ID" value="TraesARI2A03G00616630.1.CDS1"/>
    <property type="gene ID" value="TraesARI2A03G00616630"/>
</dbReference>
<evidence type="ECO:0000313" key="1">
    <source>
        <dbReference type="EnsemblPlants" id="TraesCS2A02G099000.1.cds1"/>
    </source>
</evidence>
<dbReference type="Gramene" id="TraesJUL2A03G00613270.1">
    <property type="protein sequence ID" value="TraesJUL2A03G00613270.1.CDS1"/>
    <property type="gene ID" value="TraesJUL2A03G00613270"/>
</dbReference>
<reference evidence="1" key="1">
    <citation type="submission" date="2018-08" db="EMBL/GenBank/DDBJ databases">
        <authorList>
            <person name="Rossello M."/>
        </authorList>
    </citation>
    <scope>NUCLEOTIDE SEQUENCE [LARGE SCALE GENOMIC DNA]</scope>
    <source>
        <strain evidence="1">cv. Chinese Spring</strain>
    </source>
</reference>
<dbReference type="Gramene" id="TraesCLE_scaffold_058282_01G000200.1">
    <property type="protein sequence ID" value="TraesCLE_scaffold_058282_01G000200.1"/>
    <property type="gene ID" value="TraesCLE_scaffold_058282_01G000200"/>
</dbReference>
<dbReference type="Gramene" id="TraesROB_scaffold_047379_01G000400.1">
    <property type="protein sequence ID" value="TraesROB_scaffold_047379_01G000400.1"/>
    <property type="gene ID" value="TraesROB_scaffold_047379_01G000400"/>
</dbReference>
<dbReference type="Gramene" id="TraesSTA2A03G00608570.1">
    <property type="protein sequence ID" value="TraesSTA2A03G00608570.1.CDS1"/>
    <property type="gene ID" value="TraesSTA2A03G00608570"/>
</dbReference>
<dbReference type="Proteomes" id="UP000019116">
    <property type="component" value="Chromosome 2A"/>
</dbReference>
<dbReference type="Gramene" id="TraesCS2A03G0202100.1">
    <property type="protein sequence ID" value="TraesCS2A03G0202100.1.CDS1"/>
    <property type="gene ID" value="TraesCS2A03G0202100"/>
</dbReference>
<dbReference type="Gramene" id="TraesNOR2A03G00617480.1">
    <property type="protein sequence ID" value="TraesNOR2A03G00617480.1.CDS1"/>
    <property type="gene ID" value="TraesNOR2A03G00617480"/>
</dbReference>
<reference evidence="1" key="2">
    <citation type="submission" date="2018-10" db="UniProtKB">
        <authorList>
            <consortium name="EnsemblPlants"/>
        </authorList>
    </citation>
    <scope>IDENTIFICATION</scope>
</reference>
<dbReference type="Gramene" id="TraesLDM2A03G00612140.1">
    <property type="protein sequence ID" value="TraesLDM2A03G00612140.1.CDS1"/>
    <property type="gene ID" value="TraesLDM2A03G00612140"/>
</dbReference>
<dbReference type="Gramene" id="TraesLAC2A03G00613800.1">
    <property type="protein sequence ID" value="TraesLAC2A03G00613800.1.CDS1"/>
    <property type="gene ID" value="TraesLAC2A03G00613800"/>
</dbReference>
<accession>A0A3B6ARJ2</accession>